<accession>A0A9J2PMI9</accession>
<evidence type="ECO:0000256" key="1">
    <source>
        <dbReference type="SAM" id="MobiDB-lite"/>
    </source>
</evidence>
<evidence type="ECO:0000313" key="3">
    <source>
        <dbReference type="WBParaSite" id="ALUE_0001072801-mRNA-1"/>
    </source>
</evidence>
<feature type="region of interest" description="Disordered" evidence="1">
    <location>
        <begin position="198"/>
        <end position="359"/>
    </location>
</feature>
<keyword evidence="2" id="KW-1185">Reference proteome</keyword>
<dbReference type="AlphaFoldDB" id="A0A9J2PMI9"/>
<evidence type="ECO:0000313" key="2">
    <source>
        <dbReference type="Proteomes" id="UP000036681"/>
    </source>
</evidence>
<feature type="compositionally biased region" description="Basic residues" evidence="1">
    <location>
        <begin position="210"/>
        <end position="227"/>
    </location>
</feature>
<dbReference type="Proteomes" id="UP000036681">
    <property type="component" value="Unplaced"/>
</dbReference>
<feature type="compositionally biased region" description="Basic and acidic residues" evidence="1">
    <location>
        <begin position="468"/>
        <end position="491"/>
    </location>
</feature>
<dbReference type="WBParaSite" id="ALUE_0001072801-mRNA-1">
    <property type="protein sequence ID" value="ALUE_0001072801-mRNA-1"/>
    <property type="gene ID" value="ALUE_0001072801"/>
</dbReference>
<feature type="compositionally biased region" description="Basic residues" evidence="1">
    <location>
        <begin position="281"/>
        <end position="308"/>
    </location>
</feature>
<feature type="compositionally biased region" description="Basic residues" evidence="1">
    <location>
        <begin position="317"/>
        <end position="326"/>
    </location>
</feature>
<organism evidence="2 3">
    <name type="scientific">Ascaris lumbricoides</name>
    <name type="common">Giant roundworm</name>
    <dbReference type="NCBI Taxonomy" id="6252"/>
    <lineage>
        <taxon>Eukaryota</taxon>
        <taxon>Metazoa</taxon>
        <taxon>Ecdysozoa</taxon>
        <taxon>Nematoda</taxon>
        <taxon>Chromadorea</taxon>
        <taxon>Rhabditida</taxon>
        <taxon>Spirurina</taxon>
        <taxon>Ascaridomorpha</taxon>
        <taxon>Ascaridoidea</taxon>
        <taxon>Ascarididae</taxon>
        <taxon>Ascaris</taxon>
    </lineage>
</organism>
<reference evidence="3" key="1">
    <citation type="submission" date="2023-03" db="UniProtKB">
        <authorList>
            <consortium name="WormBaseParasite"/>
        </authorList>
    </citation>
    <scope>IDENTIFICATION</scope>
</reference>
<proteinExistence type="predicted"/>
<feature type="compositionally biased region" description="Polar residues" evidence="1">
    <location>
        <begin position="200"/>
        <end position="209"/>
    </location>
</feature>
<name>A0A9J2PMI9_ASCLU</name>
<feature type="region of interest" description="Disordered" evidence="1">
    <location>
        <begin position="128"/>
        <end position="170"/>
    </location>
</feature>
<feature type="region of interest" description="Disordered" evidence="1">
    <location>
        <begin position="418"/>
        <end position="491"/>
    </location>
</feature>
<feature type="compositionally biased region" description="Basic and acidic residues" evidence="1">
    <location>
        <begin position="128"/>
        <end position="144"/>
    </location>
</feature>
<feature type="compositionally biased region" description="Basic and acidic residues" evidence="1">
    <location>
        <begin position="159"/>
        <end position="170"/>
    </location>
</feature>
<protein>
    <submittedName>
        <fullName evidence="3">CBF1-interacting co-repressor CIR N-terminal domain-containing protein</fullName>
    </submittedName>
</protein>
<sequence length="491" mass="55900">LHVSNHGKPHNCCRDGHFSLRISFKRSVCNCVREFVASIGYYTCTGMLFIATAKCTISWTVEQKRRRDDDEIRRLEAFRKKQLEVQLLTKVPSKDYETPHTQYVALPTGVTPPSQYYWDRFNTARLPDADSDKRTVDKNGEKKMSARKTGHVARNGAKASEDSKESAVDLRETSKHLAAVENLKGVLNELEEKTAVLPSESVTARSATHCSRRRKSHHNIPHKRSNKEKHLNRTKEKRIKRRQLASEDSKRFSASSSTQSSRRKKSIRQPSNSSSSEHLQLHRRKHHHRKRERSKPGKRKHHRVRKRSITTSPHDGNHKKKLKHERQKHDRPSPPSAPVEKNITSSESAASEYSSHRQHRSEYEIDALKTAAFIEHMARGKQKIRKAQPNANLLLVASKKTPQLPQVKPSISLCAAVDTNSGTRSTSSDRHRTSQRSSTRETAITQSAVPRNNVPMRAPPRPQSAPLETDRTQKETPPDALARHDTSTKKS</sequence>